<evidence type="ECO:0000256" key="5">
    <source>
        <dbReference type="ARBA" id="ARBA00022694"/>
    </source>
</evidence>
<keyword evidence="4 10" id="KW-0808">Transferase</keyword>
<name>A0A506UHX9_9HYPH</name>
<dbReference type="AlphaFoldDB" id="A0A506UHX9"/>
<gene>
    <name evidence="10 14" type="primary">miaA</name>
    <name evidence="14" type="ORF">FJU11_01440</name>
</gene>
<evidence type="ECO:0000256" key="7">
    <source>
        <dbReference type="ARBA" id="ARBA00022840"/>
    </source>
</evidence>
<dbReference type="GO" id="GO:0006400">
    <property type="term" value="P:tRNA modification"/>
    <property type="evidence" value="ECO:0007669"/>
    <property type="project" value="TreeGrafter"/>
</dbReference>
<comment type="catalytic activity">
    <reaction evidence="9 10 11">
        <text>adenosine(37) in tRNA + dimethylallyl diphosphate = N(6)-dimethylallyladenosine(37) in tRNA + diphosphate</text>
        <dbReference type="Rhea" id="RHEA:26482"/>
        <dbReference type="Rhea" id="RHEA-COMP:10162"/>
        <dbReference type="Rhea" id="RHEA-COMP:10375"/>
        <dbReference type="ChEBI" id="CHEBI:33019"/>
        <dbReference type="ChEBI" id="CHEBI:57623"/>
        <dbReference type="ChEBI" id="CHEBI:74411"/>
        <dbReference type="ChEBI" id="CHEBI:74415"/>
        <dbReference type="EC" id="2.5.1.75"/>
    </reaction>
</comment>
<protein>
    <recommendedName>
        <fullName evidence="10">tRNA dimethylallyltransferase</fullName>
        <ecNumber evidence="10">2.5.1.75</ecNumber>
    </recommendedName>
    <alternativeName>
        <fullName evidence="10">Dimethylallyl diphosphate:tRNA dimethylallyltransferase</fullName>
        <shortName evidence="10">DMAPP:tRNA dimethylallyltransferase</shortName>
        <shortName evidence="10">DMATase</shortName>
    </alternativeName>
    <alternativeName>
        <fullName evidence="10">Isopentenyl-diphosphate:tRNA isopentenyltransferase</fullName>
        <shortName evidence="10">IPP transferase</shortName>
        <shortName evidence="10">IPPT</shortName>
        <shortName evidence="10">IPTase</shortName>
    </alternativeName>
</protein>
<feature type="site" description="Interaction with substrate tRNA" evidence="10">
    <location>
        <position position="142"/>
    </location>
</feature>
<evidence type="ECO:0000256" key="8">
    <source>
        <dbReference type="ARBA" id="ARBA00022842"/>
    </source>
</evidence>
<dbReference type="EMBL" id="VHLH01000001">
    <property type="protein sequence ID" value="TPW32910.1"/>
    <property type="molecule type" value="Genomic_DNA"/>
</dbReference>
<dbReference type="Gene3D" id="3.40.50.300">
    <property type="entry name" value="P-loop containing nucleotide triphosphate hydrolases"/>
    <property type="match status" value="1"/>
</dbReference>
<dbReference type="HAMAP" id="MF_00185">
    <property type="entry name" value="IPP_trans"/>
    <property type="match status" value="1"/>
</dbReference>
<evidence type="ECO:0000256" key="11">
    <source>
        <dbReference type="RuleBase" id="RU003783"/>
    </source>
</evidence>
<keyword evidence="7 10" id="KW-0067">ATP-binding</keyword>
<keyword evidence="6 10" id="KW-0547">Nucleotide-binding</keyword>
<dbReference type="InterPro" id="IPR018022">
    <property type="entry name" value="IPT"/>
</dbReference>
<evidence type="ECO:0000256" key="6">
    <source>
        <dbReference type="ARBA" id="ARBA00022741"/>
    </source>
</evidence>
<keyword evidence="5 10" id="KW-0819">tRNA processing</keyword>
<sequence>MSVATRAIGRKLPGNVKETRAMEAIVIAGPTAGGKSGLAMALARRHGGTIVNADSMQVYEGLHILTARPGEAQMGEVPHRLYGHVPSEESYSVGAWYRDAQVVLADLRTAGRIPIVVGGTGLYLKALTGGLSAMPPIPTELREVLRGRLKSEGPEALHRELAREDPQAAAGLDPADGQRIVRALEVVRATGRSIASFRAEAGSPLVDPARTRRILVLPERTRLRAMIASRFRAMMEAGAMQEVAQLRSRRLSQDLPVMKAIGVRELSAVLDGRMSPGEAEERAVTASRQYAKRQTTWFRNQLPDGWEVFEEASAALEPGIVRVD</sequence>
<keyword evidence="15" id="KW-1185">Reference proteome</keyword>
<feature type="region of interest" description="Interaction with substrate tRNA" evidence="10">
    <location>
        <begin position="54"/>
        <end position="57"/>
    </location>
</feature>
<feature type="binding site" evidence="10">
    <location>
        <begin position="31"/>
        <end position="36"/>
    </location>
    <ligand>
        <name>substrate</name>
    </ligand>
</feature>
<dbReference type="Pfam" id="PF01715">
    <property type="entry name" value="IPPT"/>
    <property type="match status" value="1"/>
</dbReference>
<comment type="similarity">
    <text evidence="3 10 13">Belongs to the IPP transferase family.</text>
</comment>
<evidence type="ECO:0000256" key="12">
    <source>
        <dbReference type="RuleBase" id="RU003784"/>
    </source>
</evidence>
<comment type="cofactor">
    <cofactor evidence="1 10">
        <name>Mg(2+)</name>
        <dbReference type="ChEBI" id="CHEBI:18420"/>
    </cofactor>
</comment>
<feature type="region of interest" description="Interaction with substrate tRNA" evidence="10">
    <location>
        <begin position="178"/>
        <end position="182"/>
    </location>
</feature>
<dbReference type="InterPro" id="IPR039657">
    <property type="entry name" value="Dimethylallyltransferase"/>
</dbReference>
<proteinExistence type="inferred from homology"/>
<dbReference type="Gene3D" id="1.10.20.140">
    <property type="match status" value="1"/>
</dbReference>
<evidence type="ECO:0000256" key="2">
    <source>
        <dbReference type="ARBA" id="ARBA00003213"/>
    </source>
</evidence>
<organism evidence="14 15">
    <name type="scientific">Pararhizobium mangrovi</name>
    <dbReference type="NCBI Taxonomy" id="2590452"/>
    <lineage>
        <taxon>Bacteria</taxon>
        <taxon>Pseudomonadati</taxon>
        <taxon>Pseudomonadota</taxon>
        <taxon>Alphaproteobacteria</taxon>
        <taxon>Hyphomicrobiales</taxon>
        <taxon>Rhizobiaceae</taxon>
        <taxon>Rhizobium/Agrobacterium group</taxon>
        <taxon>Pararhizobium</taxon>
    </lineage>
</organism>
<reference evidence="14 15" key="1">
    <citation type="submission" date="2019-06" db="EMBL/GenBank/DDBJ databases">
        <authorList>
            <person name="Li M."/>
        </authorList>
    </citation>
    <scope>NUCLEOTIDE SEQUENCE [LARGE SCALE GENOMIC DNA]</scope>
    <source>
        <strain evidence="14 15">BGMRC6574</strain>
    </source>
</reference>
<dbReference type="InterPro" id="IPR027417">
    <property type="entry name" value="P-loop_NTPase"/>
</dbReference>
<feature type="binding site" evidence="10">
    <location>
        <begin position="29"/>
        <end position="36"/>
    </location>
    <ligand>
        <name>ATP</name>
        <dbReference type="ChEBI" id="CHEBI:30616"/>
    </ligand>
</feature>
<comment type="caution">
    <text evidence="10">Lacks conserved residue(s) required for the propagation of feature annotation.</text>
</comment>
<evidence type="ECO:0000313" key="15">
    <source>
        <dbReference type="Proteomes" id="UP000320314"/>
    </source>
</evidence>
<evidence type="ECO:0000256" key="13">
    <source>
        <dbReference type="RuleBase" id="RU003785"/>
    </source>
</evidence>
<comment type="function">
    <text evidence="2 10 12">Catalyzes the transfer of a dimethylallyl group onto the adenine at position 37 in tRNAs that read codons beginning with uridine, leading to the formation of N6-(dimethylallyl)adenosine (i(6)A).</text>
</comment>
<dbReference type="EC" id="2.5.1.75" evidence="10"/>
<keyword evidence="8 10" id="KW-0460">Magnesium</keyword>
<evidence type="ECO:0000256" key="1">
    <source>
        <dbReference type="ARBA" id="ARBA00001946"/>
    </source>
</evidence>
<dbReference type="GO" id="GO:0005524">
    <property type="term" value="F:ATP binding"/>
    <property type="evidence" value="ECO:0007669"/>
    <property type="project" value="UniProtKB-UniRule"/>
</dbReference>
<feature type="site" description="Interaction with substrate tRNA" evidence="10">
    <location>
        <position position="120"/>
    </location>
</feature>
<dbReference type="Proteomes" id="UP000320314">
    <property type="component" value="Unassembled WGS sequence"/>
</dbReference>
<dbReference type="PANTHER" id="PTHR11088:SF60">
    <property type="entry name" value="TRNA DIMETHYLALLYLTRANSFERASE"/>
    <property type="match status" value="1"/>
</dbReference>
<evidence type="ECO:0000256" key="10">
    <source>
        <dbReference type="HAMAP-Rule" id="MF_00185"/>
    </source>
</evidence>
<accession>A0A506UHX9</accession>
<evidence type="ECO:0000256" key="3">
    <source>
        <dbReference type="ARBA" id="ARBA00005842"/>
    </source>
</evidence>
<evidence type="ECO:0000256" key="4">
    <source>
        <dbReference type="ARBA" id="ARBA00022679"/>
    </source>
</evidence>
<comment type="caution">
    <text evidence="14">The sequence shown here is derived from an EMBL/GenBank/DDBJ whole genome shotgun (WGS) entry which is preliminary data.</text>
</comment>
<dbReference type="GO" id="GO:0052381">
    <property type="term" value="F:tRNA dimethylallyltransferase activity"/>
    <property type="evidence" value="ECO:0007669"/>
    <property type="project" value="UniProtKB-UniRule"/>
</dbReference>
<dbReference type="SUPFAM" id="SSF52540">
    <property type="entry name" value="P-loop containing nucleoside triphosphate hydrolases"/>
    <property type="match status" value="1"/>
</dbReference>
<comment type="subunit">
    <text evidence="10">Monomer.</text>
</comment>
<dbReference type="PANTHER" id="PTHR11088">
    <property type="entry name" value="TRNA DIMETHYLALLYLTRANSFERASE"/>
    <property type="match status" value="1"/>
</dbReference>
<evidence type="ECO:0000313" key="14">
    <source>
        <dbReference type="EMBL" id="TPW32910.1"/>
    </source>
</evidence>
<dbReference type="NCBIfam" id="TIGR00174">
    <property type="entry name" value="miaA"/>
    <property type="match status" value="1"/>
</dbReference>
<evidence type="ECO:0000256" key="9">
    <source>
        <dbReference type="ARBA" id="ARBA00049563"/>
    </source>
</evidence>
<dbReference type="OrthoDB" id="9776390at2"/>